<organism evidence="1">
    <name type="scientific">bioreactor metagenome</name>
    <dbReference type="NCBI Taxonomy" id="1076179"/>
    <lineage>
        <taxon>unclassified sequences</taxon>
        <taxon>metagenomes</taxon>
        <taxon>ecological metagenomes</taxon>
    </lineage>
</organism>
<accession>A0A645E2Y2</accession>
<name>A0A645E2Y2_9ZZZZ</name>
<sequence>MNHQRRHLDFGQARADVVAQRQRRKALPQVDRRGLFPFGAPLLSSRPTLAQNRVLHDGGHVIRQPMLHPGLEQRLMVRHLFGILQHGLGVDQHQRAHDIRMNQRAAQREIAALRHAHQHGFFHTQIFEQGRQIVGRVIVAERFAMLGVRRLPMTTLVPADAAIQPLQSLYLWLEHGVIHEQAVREHNGRATPSRVLVVDILTIDLGKRHAADSCCKWLKPLGELPH</sequence>
<evidence type="ECO:0000313" key="1">
    <source>
        <dbReference type="EMBL" id="MPM96154.1"/>
    </source>
</evidence>
<protein>
    <submittedName>
        <fullName evidence="1">Uncharacterized protein</fullName>
    </submittedName>
</protein>
<reference evidence="1" key="1">
    <citation type="submission" date="2019-08" db="EMBL/GenBank/DDBJ databases">
        <authorList>
            <person name="Kucharzyk K."/>
            <person name="Murdoch R.W."/>
            <person name="Higgins S."/>
            <person name="Loffler F."/>
        </authorList>
    </citation>
    <scope>NUCLEOTIDE SEQUENCE</scope>
</reference>
<comment type="caution">
    <text evidence="1">The sequence shown here is derived from an EMBL/GenBank/DDBJ whole genome shotgun (WGS) entry which is preliminary data.</text>
</comment>
<proteinExistence type="predicted"/>
<dbReference type="AlphaFoldDB" id="A0A645E2Y2"/>
<dbReference type="EMBL" id="VSSQ01042558">
    <property type="protein sequence ID" value="MPM96154.1"/>
    <property type="molecule type" value="Genomic_DNA"/>
</dbReference>
<gene>
    <name evidence="1" type="ORF">SDC9_143311</name>
</gene>